<gene>
    <name evidence="2" type="ORF">RDI58_001546</name>
</gene>
<organism evidence="2 3">
    <name type="scientific">Solanum bulbocastanum</name>
    <name type="common">Wild potato</name>
    <dbReference type="NCBI Taxonomy" id="147425"/>
    <lineage>
        <taxon>Eukaryota</taxon>
        <taxon>Viridiplantae</taxon>
        <taxon>Streptophyta</taxon>
        <taxon>Embryophyta</taxon>
        <taxon>Tracheophyta</taxon>
        <taxon>Spermatophyta</taxon>
        <taxon>Magnoliopsida</taxon>
        <taxon>eudicotyledons</taxon>
        <taxon>Gunneridae</taxon>
        <taxon>Pentapetalae</taxon>
        <taxon>asterids</taxon>
        <taxon>lamiids</taxon>
        <taxon>Solanales</taxon>
        <taxon>Solanaceae</taxon>
        <taxon>Solanoideae</taxon>
        <taxon>Solaneae</taxon>
        <taxon>Solanum</taxon>
    </lineage>
</organism>
<evidence type="ECO:0000313" key="3">
    <source>
        <dbReference type="Proteomes" id="UP001371456"/>
    </source>
</evidence>
<sequence>MQDATGSEVGKTIHGTKAEVQILGNQVLKKVAGNKKILEDNIQGNEVVTWGQQSPEIMKDGALSSKEIASSSARQMHRKQGRHTISKPTDLETEVAEKSANLIDASPENSAQQF</sequence>
<feature type="compositionally biased region" description="Basic residues" evidence="1">
    <location>
        <begin position="75"/>
        <end position="85"/>
    </location>
</feature>
<comment type="caution">
    <text evidence="2">The sequence shown here is derived from an EMBL/GenBank/DDBJ whole genome shotgun (WGS) entry which is preliminary data.</text>
</comment>
<dbReference type="Proteomes" id="UP001371456">
    <property type="component" value="Unassembled WGS sequence"/>
</dbReference>
<name>A0AAN8YTD9_SOLBU</name>
<keyword evidence="3" id="KW-1185">Reference proteome</keyword>
<accession>A0AAN8YTD9</accession>
<protein>
    <submittedName>
        <fullName evidence="2">Uncharacterized protein</fullName>
    </submittedName>
</protein>
<dbReference type="AlphaFoldDB" id="A0AAN8YTD9"/>
<evidence type="ECO:0000256" key="1">
    <source>
        <dbReference type="SAM" id="MobiDB-lite"/>
    </source>
</evidence>
<evidence type="ECO:0000313" key="2">
    <source>
        <dbReference type="EMBL" id="KAK6803762.1"/>
    </source>
</evidence>
<feature type="region of interest" description="Disordered" evidence="1">
    <location>
        <begin position="68"/>
        <end position="114"/>
    </location>
</feature>
<reference evidence="2 3" key="1">
    <citation type="submission" date="2024-02" db="EMBL/GenBank/DDBJ databases">
        <title>de novo genome assembly of Solanum bulbocastanum strain 11H21.</title>
        <authorList>
            <person name="Hosaka A.J."/>
        </authorList>
    </citation>
    <scope>NUCLEOTIDE SEQUENCE [LARGE SCALE GENOMIC DNA]</scope>
    <source>
        <tissue evidence="2">Young leaves</tissue>
    </source>
</reference>
<proteinExistence type="predicted"/>
<dbReference type="EMBL" id="JBANQN010000001">
    <property type="protein sequence ID" value="KAK6803762.1"/>
    <property type="molecule type" value="Genomic_DNA"/>
</dbReference>